<organism evidence="2 3">
    <name type="scientific">Paenibacillus anseongense</name>
    <dbReference type="NCBI Taxonomy" id="2682845"/>
    <lineage>
        <taxon>Bacteria</taxon>
        <taxon>Bacillati</taxon>
        <taxon>Bacillota</taxon>
        <taxon>Bacilli</taxon>
        <taxon>Bacillales</taxon>
        <taxon>Paenibacillaceae</taxon>
        <taxon>Paenibacillus</taxon>
    </lineage>
</organism>
<keyword evidence="3" id="KW-1185">Reference proteome</keyword>
<protein>
    <submittedName>
        <fullName evidence="2">Uncharacterized protein</fullName>
    </submittedName>
</protein>
<feature type="transmembrane region" description="Helical" evidence="1">
    <location>
        <begin position="109"/>
        <end position="133"/>
    </location>
</feature>
<reference evidence="2 3" key="1">
    <citation type="submission" date="2019-12" db="EMBL/GenBank/DDBJ databases">
        <authorList>
            <person name="Huq M.A."/>
        </authorList>
    </citation>
    <scope>NUCLEOTIDE SEQUENCE [LARGE SCALE GENOMIC DNA]</scope>
    <source>
        <strain evidence="2 3">MAH-34</strain>
    </source>
</reference>
<dbReference type="RefSeq" id="WP_157323899.1">
    <property type="nucleotide sequence ID" value="NZ_WSEM01000028.1"/>
</dbReference>
<feature type="transmembrane region" description="Helical" evidence="1">
    <location>
        <begin position="82"/>
        <end position="103"/>
    </location>
</feature>
<evidence type="ECO:0000256" key="1">
    <source>
        <dbReference type="SAM" id="Phobius"/>
    </source>
</evidence>
<keyword evidence="1" id="KW-1133">Transmembrane helix</keyword>
<feature type="transmembrane region" description="Helical" evidence="1">
    <location>
        <begin position="163"/>
        <end position="180"/>
    </location>
</feature>
<sequence>MRRLTQGIYMKICGLFLIISACSRSLPAAAHEHGDSATEIQMGPSTLTVNTSIASLIFVLLVVVVLILHLRTKKTVLTKMTGMMAAMAIAMVSSLAVGTIAGIVLEKLFLSTVIGVTFGMSVGYLSGGFLHLLASLDGMLAGLMGGMMGAMLGVMVISDYPTLSIVFMDVVLAVSMLLLYKLLDAEENLPVDTSVSQLEA</sequence>
<keyword evidence="1" id="KW-0812">Transmembrane</keyword>
<dbReference type="Proteomes" id="UP000467637">
    <property type="component" value="Unassembled WGS sequence"/>
</dbReference>
<comment type="caution">
    <text evidence="2">The sequence shown here is derived from an EMBL/GenBank/DDBJ whole genome shotgun (WGS) entry which is preliminary data.</text>
</comment>
<accession>A0ABW9UE95</accession>
<keyword evidence="1" id="KW-0472">Membrane</keyword>
<gene>
    <name evidence="2" type="ORF">GON05_28185</name>
</gene>
<dbReference type="PROSITE" id="PS51257">
    <property type="entry name" value="PROKAR_LIPOPROTEIN"/>
    <property type="match status" value="1"/>
</dbReference>
<evidence type="ECO:0000313" key="3">
    <source>
        <dbReference type="Proteomes" id="UP000467637"/>
    </source>
</evidence>
<evidence type="ECO:0000313" key="2">
    <source>
        <dbReference type="EMBL" id="MVQ38494.1"/>
    </source>
</evidence>
<feature type="transmembrane region" description="Helical" evidence="1">
    <location>
        <begin position="140"/>
        <end position="157"/>
    </location>
</feature>
<proteinExistence type="predicted"/>
<name>A0ABW9UE95_9BACL</name>
<dbReference type="EMBL" id="WSEM01000028">
    <property type="protein sequence ID" value="MVQ38494.1"/>
    <property type="molecule type" value="Genomic_DNA"/>
</dbReference>
<feature type="transmembrane region" description="Helical" evidence="1">
    <location>
        <begin position="46"/>
        <end position="70"/>
    </location>
</feature>